<sequence>MSTDYRFYFKVKKVVVIEDDDSVKEVLVQTKIKKGSGEICLEDDFPVRITEIGIFPVPKTIAEKVQHPALRRLIPFELKRYIKPQKQFLEPGDYD</sequence>
<dbReference type="EMBL" id="QXIR01000009">
    <property type="protein sequence ID" value="RIW35108.1"/>
    <property type="molecule type" value="Genomic_DNA"/>
</dbReference>
<evidence type="ECO:0000313" key="2">
    <source>
        <dbReference type="Proteomes" id="UP000265801"/>
    </source>
</evidence>
<evidence type="ECO:0008006" key="3">
    <source>
        <dbReference type="Google" id="ProtNLM"/>
    </source>
</evidence>
<name>A0A3A1R3Z1_9BACI</name>
<keyword evidence="2" id="KW-1185">Reference proteome</keyword>
<dbReference type="RefSeq" id="WP_119546510.1">
    <property type="nucleotide sequence ID" value="NZ_QXIR01000009.1"/>
</dbReference>
<dbReference type="AlphaFoldDB" id="A0A3A1R3Z1"/>
<reference evidence="1 2" key="1">
    <citation type="submission" date="2018-09" db="EMBL/GenBank/DDBJ databases">
        <title>Bacillus saliacetes sp. nov., isolated from Thai shrimp paste (Ka-pi).</title>
        <authorList>
            <person name="Daroonpunt R."/>
            <person name="Tanasupawat S."/>
            <person name="Yiamsombut S."/>
        </authorList>
    </citation>
    <scope>NUCLEOTIDE SEQUENCE [LARGE SCALE GENOMIC DNA]</scope>
    <source>
        <strain evidence="1 2">SKP7-4</strain>
    </source>
</reference>
<evidence type="ECO:0000313" key="1">
    <source>
        <dbReference type="EMBL" id="RIW35108.1"/>
    </source>
</evidence>
<dbReference type="OrthoDB" id="2969222at2"/>
<organism evidence="1 2">
    <name type="scientific">Bacillus salacetis</name>
    <dbReference type="NCBI Taxonomy" id="2315464"/>
    <lineage>
        <taxon>Bacteria</taxon>
        <taxon>Bacillati</taxon>
        <taxon>Bacillota</taxon>
        <taxon>Bacilli</taxon>
        <taxon>Bacillales</taxon>
        <taxon>Bacillaceae</taxon>
        <taxon>Bacillus</taxon>
    </lineage>
</organism>
<protein>
    <recommendedName>
        <fullName evidence="3">Diaminopimelate epimerase</fullName>
    </recommendedName>
</protein>
<gene>
    <name evidence="1" type="ORF">D3H55_08665</name>
</gene>
<accession>A0A3A1R3Z1</accession>
<proteinExistence type="predicted"/>
<comment type="caution">
    <text evidence="1">The sequence shown here is derived from an EMBL/GenBank/DDBJ whole genome shotgun (WGS) entry which is preliminary data.</text>
</comment>
<dbReference type="Proteomes" id="UP000265801">
    <property type="component" value="Unassembled WGS sequence"/>
</dbReference>